<feature type="compositionally biased region" description="Basic and acidic residues" evidence="1">
    <location>
        <begin position="49"/>
        <end position="65"/>
    </location>
</feature>
<keyword evidence="2" id="KW-0732">Signal</keyword>
<evidence type="ECO:0000313" key="3">
    <source>
        <dbReference type="EMBL" id="GHC25104.1"/>
    </source>
</evidence>
<reference evidence="4" key="1">
    <citation type="journal article" date="2019" name="Int. J. Syst. Evol. Microbiol.">
        <title>The Global Catalogue of Microorganisms (GCM) 10K type strain sequencing project: providing services to taxonomists for standard genome sequencing and annotation.</title>
        <authorList>
            <consortium name="The Broad Institute Genomics Platform"/>
            <consortium name="The Broad Institute Genome Sequencing Center for Infectious Disease"/>
            <person name="Wu L."/>
            <person name="Ma J."/>
        </authorList>
    </citation>
    <scope>NUCLEOTIDE SEQUENCE [LARGE SCALE GENOMIC DNA]</scope>
    <source>
        <strain evidence="4">KCTC 23298</strain>
    </source>
</reference>
<dbReference type="Proteomes" id="UP000658305">
    <property type="component" value="Unassembled WGS sequence"/>
</dbReference>
<proteinExistence type="predicted"/>
<comment type="caution">
    <text evidence="3">The sequence shown here is derived from an EMBL/GenBank/DDBJ whole genome shotgun (WGS) entry which is preliminary data.</text>
</comment>
<feature type="signal peptide" evidence="2">
    <location>
        <begin position="1"/>
        <end position="29"/>
    </location>
</feature>
<feature type="region of interest" description="Disordered" evidence="1">
    <location>
        <begin position="38"/>
        <end position="84"/>
    </location>
</feature>
<evidence type="ECO:0000313" key="4">
    <source>
        <dbReference type="Proteomes" id="UP000658305"/>
    </source>
</evidence>
<dbReference type="EMBL" id="BMYI01000007">
    <property type="protein sequence ID" value="GHC25104.1"/>
    <property type="molecule type" value="Genomic_DNA"/>
</dbReference>
<keyword evidence="4" id="KW-1185">Reference proteome</keyword>
<evidence type="ECO:0000256" key="1">
    <source>
        <dbReference type="SAM" id="MobiDB-lite"/>
    </source>
</evidence>
<accession>A0ABQ3FIA7</accession>
<evidence type="ECO:0000256" key="2">
    <source>
        <dbReference type="SAM" id="SignalP"/>
    </source>
</evidence>
<gene>
    <name evidence="3" type="ORF">GCM10007291_25990</name>
</gene>
<sequence>MTMISLRRLATVSLSLGLLGLAAPEPAAAAWDSTLPQAGVTTAAQPTPKRIETARRGRGADDGPGHQRGGKRRGRGADDGPNHG</sequence>
<dbReference type="RefSeq" id="WP_189381264.1">
    <property type="nucleotide sequence ID" value="NZ_BMYI01000007.1"/>
</dbReference>
<feature type="chain" id="PRO_5045276436" evidence="2">
    <location>
        <begin position="30"/>
        <end position="84"/>
    </location>
</feature>
<protein>
    <submittedName>
        <fullName evidence="3">Uncharacterized protein</fullName>
    </submittedName>
</protein>
<feature type="compositionally biased region" description="Basic and acidic residues" evidence="1">
    <location>
        <begin position="75"/>
        <end position="84"/>
    </location>
</feature>
<name>A0ABQ3FIA7_9RHOB</name>
<organism evidence="3 4">
    <name type="scientific">Gemmobacter nanjingensis</name>
    <dbReference type="NCBI Taxonomy" id="488454"/>
    <lineage>
        <taxon>Bacteria</taxon>
        <taxon>Pseudomonadati</taxon>
        <taxon>Pseudomonadota</taxon>
        <taxon>Alphaproteobacteria</taxon>
        <taxon>Rhodobacterales</taxon>
        <taxon>Paracoccaceae</taxon>
        <taxon>Gemmobacter</taxon>
    </lineage>
</organism>